<organism evidence="1 2">
    <name type="scientific">Rubneribacter badeniensis</name>
    <dbReference type="NCBI Taxonomy" id="2070688"/>
    <lineage>
        <taxon>Bacteria</taxon>
        <taxon>Bacillati</taxon>
        <taxon>Actinomycetota</taxon>
        <taxon>Coriobacteriia</taxon>
        <taxon>Eggerthellales</taxon>
        <taxon>Eggerthellaceae</taxon>
        <taxon>Rubneribacter</taxon>
    </lineage>
</organism>
<gene>
    <name evidence="1" type="ORF">K8V16_09095</name>
</gene>
<reference evidence="1" key="1">
    <citation type="journal article" date="2021" name="PeerJ">
        <title>Extensive microbial diversity within the chicken gut microbiome revealed by metagenomics and culture.</title>
        <authorList>
            <person name="Gilroy R."/>
            <person name="Ravi A."/>
            <person name="Getino M."/>
            <person name="Pursley I."/>
            <person name="Horton D.L."/>
            <person name="Alikhan N.F."/>
            <person name="Baker D."/>
            <person name="Gharbi K."/>
            <person name="Hall N."/>
            <person name="Watson M."/>
            <person name="Adriaenssens E.M."/>
            <person name="Foster-Nyarko E."/>
            <person name="Jarju S."/>
            <person name="Secka A."/>
            <person name="Antonio M."/>
            <person name="Oren A."/>
            <person name="Chaudhuri R.R."/>
            <person name="La Ragione R."/>
            <person name="Hildebrand F."/>
            <person name="Pallen M.J."/>
        </authorList>
    </citation>
    <scope>NUCLEOTIDE SEQUENCE</scope>
    <source>
        <strain evidence="1">USAMLcec12-2067</strain>
    </source>
</reference>
<dbReference type="AlphaFoldDB" id="A0A9D2VL32"/>
<proteinExistence type="predicted"/>
<evidence type="ECO:0000313" key="1">
    <source>
        <dbReference type="EMBL" id="HJH43942.1"/>
    </source>
</evidence>
<evidence type="ECO:0000313" key="2">
    <source>
        <dbReference type="Proteomes" id="UP000789325"/>
    </source>
</evidence>
<evidence type="ECO:0008006" key="3">
    <source>
        <dbReference type="Google" id="ProtNLM"/>
    </source>
</evidence>
<name>A0A9D2VL32_9ACTN</name>
<sequence>MTDQQMEIHIKEASSSLEAEGLYMTASEKENLRKAMRGELSFSDLVAHYVAVAKELGAKYA</sequence>
<dbReference type="Proteomes" id="UP000789325">
    <property type="component" value="Unassembled WGS sequence"/>
</dbReference>
<dbReference type="EMBL" id="DYZL01000189">
    <property type="protein sequence ID" value="HJH43942.1"/>
    <property type="molecule type" value="Genomic_DNA"/>
</dbReference>
<accession>A0A9D2VL32</accession>
<comment type="caution">
    <text evidence="1">The sequence shown here is derived from an EMBL/GenBank/DDBJ whole genome shotgun (WGS) entry which is preliminary data.</text>
</comment>
<protein>
    <recommendedName>
        <fullName evidence="3">Antitoxin VbhA domain-containing protein</fullName>
    </recommendedName>
</protein>
<reference evidence="1" key="2">
    <citation type="submission" date="2021-09" db="EMBL/GenBank/DDBJ databases">
        <authorList>
            <person name="Gilroy R."/>
        </authorList>
    </citation>
    <scope>NUCLEOTIDE SEQUENCE</scope>
    <source>
        <strain evidence="1">USAMLcec12-2067</strain>
    </source>
</reference>